<dbReference type="SMART" id="SM00829">
    <property type="entry name" value="PKS_ER"/>
    <property type="match status" value="1"/>
</dbReference>
<accession>A0A316TLV2</accession>
<dbReference type="Pfam" id="PF08240">
    <property type="entry name" value="ADH_N"/>
    <property type="match status" value="1"/>
</dbReference>
<dbReference type="Gene3D" id="3.90.180.10">
    <property type="entry name" value="Medium-chain alcohol dehydrogenases, catalytic domain"/>
    <property type="match status" value="1"/>
</dbReference>
<dbReference type="Proteomes" id="UP000245507">
    <property type="component" value="Unassembled WGS sequence"/>
</dbReference>
<dbReference type="InterPro" id="IPR001509">
    <property type="entry name" value="Epimerase_deHydtase"/>
</dbReference>
<dbReference type="InterPro" id="IPR020843">
    <property type="entry name" value="ER"/>
</dbReference>
<dbReference type="CDD" id="cd05289">
    <property type="entry name" value="MDR_like_2"/>
    <property type="match status" value="1"/>
</dbReference>
<dbReference type="Gene3D" id="3.40.50.720">
    <property type="entry name" value="NAD(P)-binding Rossmann-like Domain"/>
    <property type="match status" value="1"/>
</dbReference>
<evidence type="ECO:0000259" key="1">
    <source>
        <dbReference type="SMART" id="SM00829"/>
    </source>
</evidence>
<dbReference type="RefSeq" id="WP_109693361.1">
    <property type="nucleotide sequence ID" value="NZ_QGDD01000003.1"/>
</dbReference>
<dbReference type="Pfam" id="PF13602">
    <property type="entry name" value="ADH_zinc_N_2"/>
    <property type="match status" value="1"/>
</dbReference>
<name>A0A316TLV2_9ACTN</name>
<dbReference type="SUPFAM" id="SSF50129">
    <property type="entry name" value="GroES-like"/>
    <property type="match status" value="1"/>
</dbReference>
<evidence type="ECO:0000313" key="2">
    <source>
        <dbReference type="EMBL" id="PWN03272.1"/>
    </source>
</evidence>
<gene>
    <name evidence="2" type="ORF">DJ010_09155</name>
</gene>
<dbReference type="AlphaFoldDB" id="A0A316TLV2"/>
<dbReference type="InterPro" id="IPR011032">
    <property type="entry name" value="GroES-like_sf"/>
</dbReference>
<dbReference type="InterPro" id="IPR052585">
    <property type="entry name" value="Lipid_raft_assoc_Zn_ADH"/>
</dbReference>
<dbReference type="Pfam" id="PF01370">
    <property type="entry name" value="Epimerase"/>
    <property type="match status" value="1"/>
</dbReference>
<dbReference type="InterPro" id="IPR013154">
    <property type="entry name" value="ADH-like_N"/>
</dbReference>
<reference evidence="2 3" key="1">
    <citation type="submission" date="2018-05" db="EMBL/GenBank/DDBJ databases">
        <title>Nocardioides silvaticus genome.</title>
        <authorList>
            <person name="Li C."/>
            <person name="Wang G."/>
        </authorList>
    </citation>
    <scope>NUCLEOTIDE SEQUENCE [LARGE SCALE GENOMIC DNA]</scope>
    <source>
        <strain evidence="2 3">CCTCC AB 2018079</strain>
    </source>
</reference>
<sequence>MSTTTTATFRAAVVRTPAGPESVELVDVPVRQPGEGQLRVRIEAATVNPADVGVTDGFFHSIGMIDQPSHTGLGWDFAGTVLEAGAGVDLPTGARVAGIVPGFDRDFGSYAEEIVADRSWVAVVPDQLTAARATTVPLNALTADQVVGLLGDGDGRRLLVTGAAGAVGAYVVRLAAERGWTVTGLARPADEAFVRGLGADFTTETTDGWDAVADAAVLQEEAAALVRDGGVFVGVRPAALPETGRGVAVKAVSVEPDAERLDFLLRAAARGDLPTPVAGELPLADVVEALQLVAKGGYRGRYVLRP</sequence>
<dbReference type="EMBL" id="QGDD01000003">
    <property type="protein sequence ID" value="PWN03272.1"/>
    <property type="molecule type" value="Genomic_DNA"/>
</dbReference>
<dbReference type="PANTHER" id="PTHR43482">
    <property type="entry name" value="PROTEIN AST1-RELATED"/>
    <property type="match status" value="1"/>
</dbReference>
<organism evidence="2 3">
    <name type="scientific">Nocardioides silvaticus</name>
    <dbReference type="NCBI Taxonomy" id="2201891"/>
    <lineage>
        <taxon>Bacteria</taxon>
        <taxon>Bacillati</taxon>
        <taxon>Actinomycetota</taxon>
        <taxon>Actinomycetes</taxon>
        <taxon>Propionibacteriales</taxon>
        <taxon>Nocardioidaceae</taxon>
        <taxon>Nocardioides</taxon>
    </lineage>
</organism>
<dbReference type="GO" id="GO:0016491">
    <property type="term" value="F:oxidoreductase activity"/>
    <property type="evidence" value="ECO:0007669"/>
    <property type="project" value="InterPro"/>
</dbReference>
<dbReference type="SUPFAM" id="SSF51735">
    <property type="entry name" value="NAD(P)-binding Rossmann-fold domains"/>
    <property type="match status" value="1"/>
</dbReference>
<protein>
    <submittedName>
        <fullName evidence="2">Dehydrogenase</fullName>
    </submittedName>
</protein>
<keyword evidence="3" id="KW-1185">Reference proteome</keyword>
<dbReference type="InterPro" id="IPR036291">
    <property type="entry name" value="NAD(P)-bd_dom_sf"/>
</dbReference>
<dbReference type="PANTHER" id="PTHR43482:SF1">
    <property type="entry name" value="PROTEIN AST1-RELATED"/>
    <property type="match status" value="1"/>
</dbReference>
<evidence type="ECO:0000313" key="3">
    <source>
        <dbReference type="Proteomes" id="UP000245507"/>
    </source>
</evidence>
<feature type="domain" description="Enoyl reductase (ER)" evidence="1">
    <location>
        <begin position="19"/>
        <end position="304"/>
    </location>
</feature>
<comment type="caution">
    <text evidence="2">The sequence shown here is derived from an EMBL/GenBank/DDBJ whole genome shotgun (WGS) entry which is preliminary data.</text>
</comment>
<dbReference type="OrthoDB" id="3251063at2"/>
<proteinExistence type="predicted"/>